<keyword evidence="3 5" id="KW-1133">Transmembrane helix</keyword>
<gene>
    <name evidence="6" type="ORF">GQ43DRAFT_338644</name>
</gene>
<sequence length="80" mass="8751">CHDTAETSIRNYINVWMQDSSYFIIAVGEIFSHVSAMEYAYDHAPKGMKVIVQPIYALIGGIGSGLAMVISPAAKDPYLL</sequence>
<dbReference type="Gene3D" id="1.20.1250.20">
    <property type="entry name" value="MFS general substrate transporter like domains"/>
    <property type="match status" value="1"/>
</dbReference>
<evidence type="ECO:0000256" key="4">
    <source>
        <dbReference type="ARBA" id="ARBA00023136"/>
    </source>
</evidence>
<keyword evidence="4 5" id="KW-0472">Membrane</keyword>
<evidence type="ECO:0000256" key="5">
    <source>
        <dbReference type="SAM" id="Phobius"/>
    </source>
</evidence>
<feature type="non-terminal residue" evidence="6">
    <location>
        <position position="1"/>
    </location>
</feature>
<protein>
    <submittedName>
        <fullName evidence="6">Uncharacterized protein</fullName>
    </submittedName>
</protein>
<dbReference type="InterPro" id="IPR000109">
    <property type="entry name" value="POT_fam"/>
</dbReference>
<comment type="subcellular location">
    <subcellularLocation>
        <location evidence="1">Membrane</location>
        <topology evidence="1">Multi-pass membrane protein</topology>
    </subcellularLocation>
</comment>
<keyword evidence="2 5" id="KW-0812">Transmembrane</keyword>
<organism evidence="6 7">
    <name type="scientific">Delitschia confertaspora ATCC 74209</name>
    <dbReference type="NCBI Taxonomy" id="1513339"/>
    <lineage>
        <taxon>Eukaryota</taxon>
        <taxon>Fungi</taxon>
        <taxon>Dikarya</taxon>
        <taxon>Ascomycota</taxon>
        <taxon>Pezizomycotina</taxon>
        <taxon>Dothideomycetes</taxon>
        <taxon>Pleosporomycetidae</taxon>
        <taxon>Pleosporales</taxon>
        <taxon>Delitschiaceae</taxon>
        <taxon>Delitschia</taxon>
    </lineage>
</organism>
<proteinExistence type="predicted"/>
<name>A0A9P4MUX0_9PLEO</name>
<dbReference type="Proteomes" id="UP000799536">
    <property type="component" value="Unassembled WGS sequence"/>
</dbReference>
<dbReference type="OrthoDB" id="8904098at2759"/>
<dbReference type="GO" id="GO:0016020">
    <property type="term" value="C:membrane"/>
    <property type="evidence" value="ECO:0007669"/>
    <property type="project" value="UniProtKB-SubCell"/>
</dbReference>
<evidence type="ECO:0000313" key="7">
    <source>
        <dbReference type="Proteomes" id="UP000799536"/>
    </source>
</evidence>
<dbReference type="GO" id="GO:0022857">
    <property type="term" value="F:transmembrane transporter activity"/>
    <property type="evidence" value="ECO:0007669"/>
    <property type="project" value="InterPro"/>
</dbReference>
<evidence type="ECO:0000256" key="1">
    <source>
        <dbReference type="ARBA" id="ARBA00004141"/>
    </source>
</evidence>
<accession>A0A9P4MUX0</accession>
<feature type="transmembrane region" description="Helical" evidence="5">
    <location>
        <begin position="20"/>
        <end position="41"/>
    </location>
</feature>
<dbReference type="Pfam" id="PF00854">
    <property type="entry name" value="PTR2"/>
    <property type="match status" value="1"/>
</dbReference>
<keyword evidence="7" id="KW-1185">Reference proteome</keyword>
<reference evidence="6" key="1">
    <citation type="journal article" date="2020" name="Stud. Mycol.">
        <title>101 Dothideomycetes genomes: a test case for predicting lifestyles and emergence of pathogens.</title>
        <authorList>
            <person name="Haridas S."/>
            <person name="Albert R."/>
            <person name="Binder M."/>
            <person name="Bloem J."/>
            <person name="Labutti K."/>
            <person name="Salamov A."/>
            <person name="Andreopoulos B."/>
            <person name="Baker S."/>
            <person name="Barry K."/>
            <person name="Bills G."/>
            <person name="Bluhm B."/>
            <person name="Cannon C."/>
            <person name="Castanera R."/>
            <person name="Culley D."/>
            <person name="Daum C."/>
            <person name="Ezra D."/>
            <person name="Gonzalez J."/>
            <person name="Henrissat B."/>
            <person name="Kuo A."/>
            <person name="Liang C."/>
            <person name="Lipzen A."/>
            <person name="Lutzoni F."/>
            <person name="Magnuson J."/>
            <person name="Mondo S."/>
            <person name="Nolan M."/>
            <person name="Ohm R."/>
            <person name="Pangilinan J."/>
            <person name="Park H.-J."/>
            <person name="Ramirez L."/>
            <person name="Alfaro M."/>
            <person name="Sun H."/>
            <person name="Tritt A."/>
            <person name="Yoshinaga Y."/>
            <person name="Zwiers L.-H."/>
            <person name="Turgeon B."/>
            <person name="Goodwin S."/>
            <person name="Spatafora J."/>
            <person name="Crous P."/>
            <person name="Grigoriev I."/>
        </authorList>
    </citation>
    <scope>NUCLEOTIDE SEQUENCE</scope>
    <source>
        <strain evidence="6">ATCC 74209</strain>
    </source>
</reference>
<dbReference type="InterPro" id="IPR036259">
    <property type="entry name" value="MFS_trans_sf"/>
</dbReference>
<evidence type="ECO:0000256" key="3">
    <source>
        <dbReference type="ARBA" id="ARBA00022989"/>
    </source>
</evidence>
<feature type="transmembrane region" description="Helical" evidence="5">
    <location>
        <begin position="53"/>
        <end position="74"/>
    </location>
</feature>
<dbReference type="EMBL" id="ML993901">
    <property type="protein sequence ID" value="KAF2203497.1"/>
    <property type="molecule type" value="Genomic_DNA"/>
</dbReference>
<evidence type="ECO:0000313" key="6">
    <source>
        <dbReference type="EMBL" id="KAF2203497.1"/>
    </source>
</evidence>
<evidence type="ECO:0000256" key="2">
    <source>
        <dbReference type="ARBA" id="ARBA00022692"/>
    </source>
</evidence>
<dbReference type="AlphaFoldDB" id="A0A9P4MUX0"/>
<comment type="caution">
    <text evidence="6">The sequence shown here is derived from an EMBL/GenBank/DDBJ whole genome shotgun (WGS) entry which is preliminary data.</text>
</comment>
<feature type="non-terminal residue" evidence="6">
    <location>
        <position position="80"/>
    </location>
</feature>